<dbReference type="Proteomes" id="UP000005220">
    <property type="component" value="Chromosome 2"/>
</dbReference>
<dbReference type="InParanoid" id="H2ARI5"/>
<dbReference type="EMBL" id="HE650822">
    <property type="protein sequence ID" value="CCF56985.1"/>
    <property type="molecule type" value="Genomic_DNA"/>
</dbReference>
<organism evidence="3 4">
    <name type="scientific">Kazachstania africana (strain ATCC 22294 / BCRC 22015 / CBS 2517 / CECT 1963 / NBRC 1671 / NRRL Y-8276)</name>
    <name type="common">Yeast</name>
    <name type="synonym">Kluyveromyces africanus</name>
    <dbReference type="NCBI Taxonomy" id="1071382"/>
    <lineage>
        <taxon>Eukaryota</taxon>
        <taxon>Fungi</taxon>
        <taxon>Dikarya</taxon>
        <taxon>Ascomycota</taxon>
        <taxon>Saccharomycotina</taxon>
        <taxon>Saccharomycetes</taxon>
        <taxon>Saccharomycetales</taxon>
        <taxon>Saccharomycetaceae</taxon>
        <taxon>Kazachstania</taxon>
    </lineage>
</organism>
<evidence type="ECO:0000313" key="3">
    <source>
        <dbReference type="EMBL" id="CCF56985.1"/>
    </source>
</evidence>
<keyword evidence="2" id="KW-1133">Transmembrane helix</keyword>
<feature type="compositionally biased region" description="Polar residues" evidence="1">
    <location>
        <begin position="323"/>
        <end position="353"/>
    </location>
</feature>
<dbReference type="AlphaFoldDB" id="H2ARI5"/>
<feature type="region of interest" description="Disordered" evidence="1">
    <location>
        <begin position="123"/>
        <end position="206"/>
    </location>
</feature>
<keyword evidence="2" id="KW-0812">Transmembrane</keyword>
<evidence type="ECO:0000256" key="1">
    <source>
        <dbReference type="SAM" id="MobiDB-lite"/>
    </source>
</evidence>
<dbReference type="HOGENOM" id="CLU_785419_0_0_1"/>
<sequence>MTRAPVVRSGLSFAASYVIVRGVKRFVENHVPEEWLSIKDQKEIEATEALRKVAEVIQAQLPPIAELELDDRNSTGLKNVYHIFMRKMLALRQYEIEIYVFIIFALIMIPAIVSFWYGTRSNRKHLDRDSDDKGSKSYNVQDMSEKELNSTPPSSKRKTKKNKRKEKKNSNKKTKRADDSTNENSPSGNKNTVRSNPSDDNGKNRLFREPHNLLLNDDASNASDFLDHINAVSNSSGNKSDNVLGDEDTDENTHEINDNELDNLAKSYIIDRVREKEGSIPREFPKLELSSPLNDGLSNRPLRSSSQTSAGTNSLDRARHSRTPSFIQFSPTKQSTQSVQVDKNNAYSQPFSF</sequence>
<feature type="compositionally biased region" description="Polar residues" evidence="1">
    <location>
        <begin position="182"/>
        <end position="199"/>
    </location>
</feature>
<dbReference type="OrthoDB" id="4069182at2759"/>
<keyword evidence="2" id="KW-0472">Membrane</keyword>
<feature type="compositionally biased region" description="Polar residues" evidence="1">
    <location>
        <begin position="291"/>
        <end position="315"/>
    </location>
</feature>
<protein>
    <submittedName>
        <fullName evidence="3">Uncharacterized protein</fullName>
    </submittedName>
</protein>
<keyword evidence="4" id="KW-1185">Reference proteome</keyword>
<evidence type="ECO:0000256" key="2">
    <source>
        <dbReference type="SAM" id="Phobius"/>
    </source>
</evidence>
<dbReference type="FunCoup" id="H2ARI5">
    <property type="interactions" value="27"/>
</dbReference>
<feature type="region of interest" description="Disordered" evidence="1">
    <location>
        <begin position="283"/>
        <end position="353"/>
    </location>
</feature>
<accession>H2ARI5</accession>
<evidence type="ECO:0000313" key="4">
    <source>
        <dbReference type="Proteomes" id="UP000005220"/>
    </source>
</evidence>
<dbReference type="GeneID" id="13884866"/>
<dbReference type="RefSeq" id="XP_003956120.1">
    <property type="nucleotide sequence ID" value="XM_003956071.1"/>
</dbReference>
<reference evidence="3 4" key="1">
    <citation type="journal article" date="2011" name="Proc. Natl. Acad. Sci. U.S.A.">
        <title>Evolutionary erosion of yeast sex chromosomes by mating-type switching accidents.</title>
        <authorList>
            <person name="Gordon J.L."/>
            <person name="Armisen D."/>
            <person name="Proux-Wera E."/>
            <person name="Oheigeartaigh S.S."/>
            <person name="Byrne K.P."/>
            <person name="Wolfe K.H."/>
        </authorList>
    </citation>
    <scope>NUCLEOTIDE SEQUENCE [LARGE SCALE GENOMIC DNA]</scope>
    <source>
        <strain evidence="4">ATCC 22294 / BCRC 22015 / CBS 2517 / CECT 1963 / NBRC 1671 / NRRL Y-8276</strain>
    </source>
</reference>
<feature type="compositionally biased region" description="Basic and acidic residues" evidence="1">
    <location>
        <begin position="124"/>
        <end position="135"/>
    </location>
</feature>
<proteinExistence type="predicted"/>
<feature type="region of interest" description="Disordered" evidence="1">
    <location>
        <begin position="233"/>
        <end position="259"/>
    </location>
</feature>
<feature type="compositionally biased region" description="Basic residues" evidence="1">
    <location>
        <begin position="155"/>
        <end position="175"/>
    </location>
</feature>
<feature type="transmembrane region" description="Helical" evidence="2">
    <location>
        <begin position="96"/>
        <end position="117"/>
    </location>
</feature>
<name>H2ARI5_KAZAF</name>
<dbReference type="KEGG" id="kaf:KAFR_0B06880"/>
<gene>
    <name evidence="3" type="primary">KAFR0B06880</name>
    <name evidence="3" type="ORF">KAFR_0B06880</name>
</gene>